<organism evidence="1 2">
    <name type="scientific">Trametes sanguinea</name>
    <dbReference type="NCBI Taxonomy" id="158606"/>
    <lineage>
        <taxon>Eukaryota</taxon>
        <taxon>Fungi</taxon>
        <taxon>Dikarya</taxon>
        <taxon>Basidiomycota</taxon>
        <taxon>Agaricomycotina</taxon>
        <taxon>Agaricomycetes</taxon>
        <taxon>Polyporales</taxon>
        <taxon>Polyporaceae</taxon>
        <taxon>Trametes</taxon>
    </lineage>
</organism>
<dbReference type="Proteomes" id="UP001144978">
    <property type="component" value="Unassembled WGS sequence"/>
</dbReference>
<evidence type="ECO:0000313" key="1">
    <source>
        <dbReference type="EMBL" id="KAJ2989957.1"/>
    </source>
</evidence>
<gene>
    <name evidence="1" type="ORF">NUW54_g8623</name>
</gene>
<sequence length="633" mass="68517">MDLAKLSLDNTLGALYIGRRYYFNPPNLTAQTYYQELLSEDGELQCTVMVAVKKPLILYVPMRSMYGVTTVQTYTYFGRCSTDSMSLKSMMLLLWVIDTLHAALVTRSVYTYLVTDAANELADPRSDHDHLGWYFAIGFGVSVGPIGISGLRSADDDLYGIAYAILGSHVNSWFDLYRLAWLLITSFAWSIAADLLIASSLCVLVRKMRTGYERSDNILNKIAVYSVNTGVLSRCDGVVNTVYTCSPHALACSPSQPMCPGLPDHATRQYTSMPDNFIFMACYCVYPKLVLNCLLATLNGRPGLQSLPMSDGAGSLSGCARPRGVRDGLKETGNKAGRSGLTVMPSQDMVIIIGPTTPDAERTSLDWLDNQVDNEAAIMRYLVSDNLGDASGSPTREPSVFASGITDIHQKPCVTSKHDGVALDGFIFGVSATSPHAPWQEDSEHGYIWRQSWPSGCSHIDAEHLAHQTILIVICAQDMVIDIGFTTSSGENTGSGWLGGQANTEVASSTWRGAPGQLDAPSAPANMMLREDVSICANSLENGRAQDSQVGVRDVVAGDDGLLEGDDLVEADVGVEVGLDVGEDGDGPVRASTAGKVGMHIRTGLSARTKARRRTRTGPWPPGRGRWRSRRGR</sequence>
<comment type="caution">
    <text evidence="1">The sequence shown here is derived from an EMBL/GenBank/DDBJ whole genome shotgun (WGS) entry which is preliminary data.</text>
</comment>
<proteinExistence type="predicted"/>
<name>A0ACC1PDS2_9APHY</name>
<accession>A0ACC1PDS2</accession>
<protein>
    <submittedName>
        <fullName evidence="1">Uncharacterized protein</fullName>
    </submittedName>
</protein>
<reference evidence="1" key="1">
    <citation type="submission" date="2022-08" db="EMBL/GenBank/DDBJ databases">
        <title>Genome Sequence of Pycnoporus sanguineus.</title>
        <authorList>
            <person name="Buettner E."/>
        </authorList>
    </citation>
    <scope>NUCLEOTIDE SEQUENCE</scope>
    <source>
        <strain evidence="1">CG-C14</strain>
    </source>
</reference>
<keyword evidence="2" id="KW-1185">Reference proteome</keyword>
<dbReference type="EMBL" id="JANSHE010002707">
    <property type="protein sequence ID" value="KAJ2989957.1"/>
    <property type="molecule type" value="Genomic_DNA"/>
</dbReference>
<evidence type="ECO:0000313" key="2">
    <source>
        <dbReference type="Proteomes" id="UP001144978"/>
    </source>
</evidence>